<evidence type="ECO:0000256" key="1">
    <source>
        <dbReference type="ARBA" id="ARBA00023604"/>
    </source>
</evidence>
<dbReference type="OrthoDB" id="412788at2759"/>
<evidence type="ECO:0000313" key="2">
    <source>
        <dbReference type="EMBL" id="KAF4450026.1"/>
    </source>
</evidence>
<evidence type="ECO:0008006" key="4">
    <source>
        <dbReference type="Google" id="ProtNLM"/>
    </source>
</evidence>
<dbReference type="GO" id="GO:0016491">
    <property type="term" value="F:oxidoreductase activity"/>
    <property type="evidence" value="ECO:0007669"/>
    <property type="project" value="InterPro"/>
</dbReference>
<dbReference type="PANTHER" id="PTHR34598:SF3">
    <property type="entry name" value="OXIDOREDUCTASE AN1597"/>
    <property type="match status" value="1"/>
</dbReference>
<keyword evidence="3" id="KW-1185">Reference proteome</keyword>
<comment type="caution">
    <text evidence="2">The sequence shown here is derived from an EMBL/GenBank/DDBJ whole genome shotgun (WGS) entry which is preliminary data.</text>
</comment>
<dbReference type="Proteomes" id="UP000605986">
    <property type="component" value="Unassembled WGS sequence"/>
</dbReference>
<comment type="similarity">
    <text evidence="1">Belongs to the asaB hydroxylase/desaturase family.</text>
</comment>
<organism evidence="2 3">
    <name type="scientific">Fusarium austroafricanum</name>
    <dbReference type="NCBI Taxonomy" id="2364996"/>
    <lineage>
        <taxon>Eukaryota</taxon>
        <taxon>Fungi</taxon>
        <taxon>Dikarya</taxon>
        <taxon>Ascomycota</taxon>
        <taxon>Pezizomycotina</taxon>
        <taxon>Sordariomycetes</taxon>
        <taxon>Hypocreomycetidae</taxon>
        <taxon>Hypocreales</taxon>
        <taxon>Nectriaceae</taxon>
        <taxon>Fusarium</taxon>
        <taxon>Fusarium concolor species complex</taxon>
    </lineage>
</organism>
<dbReference type="AlphaFoldDB" id="A0A8H4KHR7"/>
<evidence type="ECO:0000313" key="3">
    <source>
        <dbReference type="Proteomes" id="UP000605986"/>
    </source>
</evidence>
<sequence>MPYDAFEDPVKVKQVYCPELAQAIRQQLSVKHVRVIDYSVRRREASFPISTGREFQHAQPASMAHIDFTTEEAVRMITTLYGSAASQLLSQGWAIINAWRPLKHAIKDWPLAVCDKRSFTPDLDGMASDVVYRTWLSENVLIHHNPNQKWFFYPGQTTEQLLLFRGPDSHQGLKAACPHAAFRAEREQDTPLRESIDCRAIVFYSMVDTLPVEVGTLYGLRDHFPS</sequence>
<gene>
    <name evidence="2" type="ORF">F53441_6810</name>
</gene>
<dbReference type="NCBIfam" id="NF041278">
    <property type="entry name" value="CmcJ_NvfI_EfuI"/>
    <property type="match status" value="1"/>
</dbReference>
<proteinExistence type="inferred from homology"/>
<dbReference type="InterPro" id="IPR044053">
    <property type="entry name" value="AsaB-like"/>
</dbReference>
<name>A0A8H4KHR7_9HYPO</name>
<accession>A0A8H4KHR7</accession>
<reference evidence="2" key="1">
    <citation type="submission" date="2020-01" db="EMBL/GenBank/DDBJ databases">
        <title>Identification and distribution of gene clusters putatively required for synthesis of sphingolipid metabolism inhibitors in phylogenetically diverse species of the filamentous fungus Fusarium.</title>
        <authorList>
            <person name="Kim H.-S."/>
            <person name="Busman M."/>
            <person name="Brown D.W."/>
            <person name="Divon H."/>
            <person name="Uhlig S."/>
            <person name="Proctor R.H."/>
        </authorList>
    </citation>
    <scope>NUCLEOTIDE SEQUENCE</scope>
    <source>
        <strain evidence="2">NRRL 53441</strain>
    </source>
</reference>
<dbReference type="PANTHER" id="PTHR34598">
    <property type="entry name" value="BLL6449 PROTEIN"/>
    <property type="match status" value="1"/>
</dbReference>
<dbReference type="EMBL" id="JAADJG010000261">
    <property type="protein sequence ID" value="KAF4450026.1"/>
    <property type="molecule type" value="Genomic_DNA"/>
</dbReference>
<protein>
    <recommendedName>
        <fullName evidence="4">Methyltransferase</fullName>
    </recommendedName>
</protein>